<evidence type="ECO:0000256" key="8">
    <source>
        <dbReference type="ARBA" id="ARBA00023212"/>
    </source>
</evidence>
<evidence type="ECO:0000259" key="14">
    <source>
        <dbReference type="PROSITE" id="PS50198"/>
    </source>
</evidence>
<proteinExistence type="inferred from homology"/>
<accession>A0AAN9TV32</accession>
<dbReference type="InterPro" id="IPR043323">
    <property type="entry name" value="PIN4"/>
</dbReference>
<dbReference type="GO" id="GO:0006364">
    <property type="term" value="P:rRNA processing"/>
    <property type="evidence" value="ECO:0007669"/>
    <property type="project" value="InterPro"/>
</dbReference>
<dbReference type="PROSITE" id="PS50198">
    <property type="entry name" value="PPIC_PPIASE_2"/>
    <property type="match status" value="1"/>
</dbReference>
<evidence type="ECO:0000256" key="4">
    <source>
        <dbReference type="ARBA" id="ARBA00010242"/>
    </source>
</evidence>
<dbReference type="GO" id="GO:0003677">
    <property type="term" value="F:DNA binding"/>
    <property type="evidence" value="ECO:0007669"/>
    <property type="project" value="UniProtKB-KW"/>
</dbReference>
<gene>
    <name evidence="15" type="ORF">V9T40_003450</name>
</gene>
<evidence type="ECO:0000256" key="12">
    <source>
        <dbReference type="RuleBase" id="RU363014"/>
    </source>
</evidence>
<evidence type="ECO:0000256" key="13">
    <source>
        <dbReference type="SAM" id="MobiDB-lite"/>
    </source>
</evidence>
<dbReference type="SUPFAM" id="SSF54534">
    <property type="entry name" value="FKBP-like"/>
    <property type="match status" value="1"/>
</dbReference>
<sequence length="128" mass="13780">MGKPNKAKPETSKAKSGNDDAKGACGKEKKGGSSVKVRHILCEKQSKVLEALEKLKNGGKFPEIAAQYSEDKARQGGDLGWMIRGSMVGPFQDAAFSLPISTVANPVYTDPPIKTKFGYHIIMVEGKK</sequence>
<dbReference type="AlphaFoldDB" id="A0AAN9TV32"/>
<dbReference type="GO" id="GO:0003755">
    <property type="term" value="F:peptidyl-prolyl cis-trans isomerase activity"/>
    <property type="evidence" value="ECO:0007669"/>
    <property type="project" value="UniProtKB-UniRule"/>
</dbReference>
<keyword evidence="7" id="KW-0238">DNA-binding</keyword>
<feature type="region of interest" description="Disordered" evidence="13">
    <location>
        <begin position="1"/>
        <end position="35"/>
    </location>
</feature>
<evidence type="ECO:0000256" key="1">
    <source>
        <dbReference type="ARBA" id="ARBA00000971"/>
    </source>
</evidence>
<feature type="domain" description="PpiC" evidence="14">
    <location>
        <begin position="32"/>
        <end position="126"/>
    </location>
</feature>
<evidence type="ECO:0000256" key="11">
    <source>
        <dbReference type="PROSITE-ProRule" id="PRU00278"/>
    </source>
</evidence>
<reference evidence="15 16" key="1">
    <citation type="submission" date="2024-03" db="EMBL/GenBank/DDBJ databases">
        <title>Adaptation during the transition from Ophiocordyceps entomopathogen to insect associate is accompanied by gene loss and intensified selection.</title>
        <authorList>
            <person name="Ward C.M."/>
            <person name="Onetto C.A."/>
            <person name="Borneman A.R."/>
        </authorList>
    </citation>
    <scope>NUCLEOTIDE SEQUENCE [LARGE SCALE GENOMIC DNA]</scope>
    <source>
        <strain evidence="15">AWRI1</strain>
        <tissue evidence="15">Single Adult Female</tissue>
    </source>
</reference>
<keyword evidence="16" id="KW-1185">Reference proteome</keyword>
<name>A0AAN9TV32_9HEMI</name>
<dbReference type="EC" id="5.2.1.8" evidence="12"/>
<dbReference type="EMBL" id="JBBCAQ010000006">
    <property type="protein sequence ID" value="KAK7603451.1"/>
    <property type="molecule type" value="Genomic_DNA"/>
</dbReference>
<organism evidence="15 16">
    <name type="scientific">Parthenolecanium corni</name>
    <dbReference type="NCBI Taxonomy" id="536013"/>
    <lineage>
        <taxon>Eukaryota</taxon>
        <taxon>Metazoa</taxon>
        <taxon>Ecdysozoa</taxon>
        <taxon>Arthropoda</taxon>
        <taxon>Hexapoda</taxon>
        <taxon>Insecta</taxon>
        <taxon>Pterygota</taxon>
        <taxon>Neoptera</taxon>
        <taxon>Paraneoptera</taxon>
        <taxon>Hemiptera</taxon>
        <taxon>Sternorrhyncha</taxon>
        <taxon>Coccoidea</taxon>
        <taxon>Coccidae</taxon>
        <taxon>Parthenolecanium</taxon>
    </lineage>
</organism>
<evidence type="ECO:0000256" key="3">
    <source>
        <dbReference type="ARBA" id="ARBA00004604"/>
    </source>
</evidence>
<keyword evidence="6 11" id="KW-0697">Rotamase</keyword>
<dbReference type="Pfam" id="PF13616">
    <property type="entry name" value="Rotamase_3"/>
    <property type="match status" value="1"/>
</dbReference>
<evidence type="ECO:0000256" key="2">
    <source>
        <dbReference type="ARBA" id="ARBA00004186"/>
    </source>
</evidence>
<keyword evidence="5" id="KW-0963">Cytoplasm</keyword>
<dbReference type="GO" id="GO:0005730">
    <property type="term" value="C:nucleolus"/>
    <property type="evidence" value="ECO:0007669"/>
    <property type="project" value="UniProtKB-SubCell"/>
</dbReference>
<keyword evidence="8" id="KW-0206">Cytoskeleton</keyword>
<dbReference type="GO" id="GO:0005819">
    <property type="term" value="C:spindle"/>
    <property type="evidence" value="ECO:0007669"/>
    <property type="project" value="UniProtKB-SubCell"/>
</dbReference>
<keyword evidence="10" id="KW-0539">Nucleus</keyword>
<evidence type="ECO:0000256" key="6">
    <source>
        <dbReference type="ARBA" id="ARBA00023110"/>
    </source>
</evidence>
<evidence type="ECO:0000313" key="16">
    <source>
        <dbReference type="Proteomes" id="UP001367676"/>
    </source>
</evidence>
<comment type="subcellular location">
    <subcellularLocation>
        <location evidence="2">Cytoplasm</location>
        <location evidence="2">Cytoskeleton</location>
        <location evidence="2">Spindle</location>
    </subcellularLocation>
    <subcellularLocation>
        <location evidence="3">Nucleus</location>
        <location evidence="3">Nucleolus</location>
    </subcellularLocation>
</comment>
<evidence type="ECO:0000256" key="7">
    <source>
        <dbReference type="ARBA" id="ARBA00023125"/>
    </source>
</evidence>
<dbReference type="InterPro" id="IPR046357">
    <property type="entry name" value="PPIase_dom_sf"/>
</dbReference>
<dbReference type="PANTHER" id="PTHR45995">
    <property type="match status" value="1"/>
</dbReference>
<dbReference type="InterPro" id="IPR000297">
    <property type="entry name" value="PPIase_PpiC"/>
</dbReference>
<comment type="similarity">
    <text evidence="4">Belongs to the PpiC/parvulin rotamase family. PIN4 subfamily.</text>
</comment>
<dbReference type="FunFam" id="3.10.50.40:FF:000015">
    <property type="entry name" value="Peptidyl-prolyl cis-trans isomerase"/>
    <property type="match status" value="1"/>
</dbReference>
<evidence type="ECO:0000256" key="9">
    <source>
        <dbReference type="ARBA" id="ARBA00023235"/>
    </source>
</evidence>
<comment type="caution">
    <text evidence="15">The sequence shown here is derived from an EMBL/GenBank/DDBJ whole genome shotgun (WGS) entry which is preliminary data.</text>
</comment>
<dbReference type="Gene3D" id="3.10.50.40">
    <property type="match status" value="1"/>
</dbReference>
<feature type="compositionally biased region" description="Basic and acidic residues" evidence="13">
    <location>
        <begin position="7"/>
        <end position="31"/>
    </location>
</feature>
<evidence type="ECO:0000256" key="5">
    <source>
        <dbReference type="ARBA" id="ARBA00022490"/>
    </source>
</evidence>
<evidence type="ECO:0000313" key="15">
    <source>
        <dbReference type="EMBL" id="KAK7603451.1"/>
    </source>
</evidence>
<evidence type="ECO:0000256" key="10">
    <source>
        <dbReference type="ARBA" id="ARBA00023242"/>
    </source>
</evidence>
<dbReference type="Proteomes" id="UP001367676">
    <property type="component" value="Unassembled WGS sequence"/>
</dbReference>
<protein>
    <recommendedName>
        <fullName evidence="12">Peptidyl-prolyl cis-trans isomerase</fullName>
        <ecNumber evidence="12">5.2.1.8</ecNumber>
    </recommendedName>
</protein>
<comment type="catalytic activity">
    <reaction evidence="1 12">
        <text>[protein]-peptidylproline (omega=180) = [protein]-peptidylproline (omega=0)</text>
        <dbReference type="Rhea" id="RHEA:16237"/>
        <dbReference type="Rhea" id="RHEA-COMP:10747"/>
        <dbReference type="Rhea" id="RHEA-COMP:10748"/>
        <dbReference type="ChEBI" id="CHEBI:83833"/>
        <dbReference type="ChEBI" id="CHEBI:83834"/>
        <dbReference type="EC" id="5.2.1.8"/>
    </reaction>
</comment>
<keyword evidence="9 11" id="KW-0413">Isomerase</keyword>